<organism evidence="13">
    <name type="scientific">Notodromas monacha</name>
    <dbReference type="NCBI Taxonomy" id="399045"/>
    <lineage>
        <taxon>Eukaryota</taxon>
        <taxon>Metazoa</taxon>
        <taxon>Ecdysozoa</taxon>
        <taxon>Arthropoda</taxon>
        <taxon>Crustacea</taxon>
        <taxon>Oligostraca</taxon>
        <taxon>Ostracoda</taxon>
        <taxon>Podocopa</taxon>
        <taxon>Podocopida</taxon>
        <taxon>Cypridocopina</taxon>
        <taxon>Cypridoidea</taxon>
        <taxon>Cyprididae</taxon>
        <taxon>Notodromas</taxon>
    </lineage>
</organism>
<keyword evidence="6" id="KW-1133">Transmembrane helix</keyword>
<dbReference type="InterPro" id="IPR036179">
    <property type="entry name" value="Ig-like_dom_sf"/>
</dbReference>
<evidence type="ECO:0008006" key="15">
    <source>
        <dbReference type="Google" id="ProtNLM"/>
    </source>
</evidence>
<dbReference type="FunFam" id="2.60.40.10:FF:000028">
    <property type="entry name" value="Neuronal cell adhesion molecule"/>
    <property type="match status" value="1"/>
</dbReference>
<feature type="region of interest" description="Disordered" evidence="10">
    <location>
        <begin position="1476"/>
        <end position="1561"/>
    </location>
</feature>
<feature type="domain" description="Ig-like" evidence="11">
    <location>
        <begin position="408"/>
        <end position="497"/>
    </location>
</feature>
<dbReference type="SMART" id="SM00409">
    <property type="entry name" value="IG"/>
    <property type="match status" value="7"/>
</dbReference>
<feature type="domain" description="Fibronectin type-III" evidence="12">
    <location>
        <begin position="674"/>
        <end position="782"/>
    </location>
</feature>
<evidence type="ECO:0000256" key="1">
    <source>
        <dbReference type="ARBA" id="ARBA00004167"/>
    </source>
</evidence>
<keyword evidence="3" id="KW-0732">Signal</keyword>
<dbReference type="InterPro" id="IPR013098">
    <property type="entry name" value="Ig_I-set"/>
</dbReference>
<evidence type="ECO:0000313" key="13">
    <source>
        <dbReference type="EMBL" id="CAD7282684.1"/>
    </source>
</evidence>
<accession>A0A7R9GIQ6</accession>
<dbReference type="InterPro" id="IPR013783">
    <property type="entry name" value="Ig-like_fold"/>
</dbReference>
<feature type="domain" description="Ig-like" evidence="11">
    <location>
        <begin position="1"/>
        <end position="92"/>
    </location>
</feature>
<dbReference type="SMART" id="SM00408">
    <property type="entry name" value="IGc2"/>
    <property type="match status" value="7"/>
</dbReference>
<evidence type="ECO:0000259" key="12">
    <source>
        <dbReference type="PROSITE" id="PS50853"/>
    </source>
</evidence>
<name>A0A7R9GIQ6_9CRUS</name>
<evidence type="ECO:0000256" key="5">
    <source>
        <dbReference type="ARBA" id="ARBA00022889"/>
    </source>
</evidence>
<protein>
    <recommendedName>
        <fullName evidence="15">Down syndrome cell adhesion molecule-like protein Dscam2</fullName>
    </recommendedName>
</protein>
<dbReference type="EMBL" id="OA886210">
    <property type="protein sequence ID" value="CAD7282684.1"/>
    <property type="molecule type" value="Genomic_DNA"/>
</dbReference>
<dbReference type="InterPro" id="IPR007110">
    <property type="entry name" value="Ig-like_dom"/>
</dbReference>
<evidence type="ECO:0000259" key="11">
    <source>
        <dbReference type="PROSITE" id="PS50835"/>
    </source>
</evidence>
<feature type="domain" description="Ig-like" evidence="11">
    <location>
        <begin position="96"/>
        <end position="185"/>
    </location>
</feature>
<dbReference type="Pfam" id="PF00041">
    <property type="entry name" value="fn3"/>
    <property type="match status" value="3"/>
</dbReference>
<evidence type="ECO:0000256" key="7">
    <source>
        <dbReference type="ARBA" id="ARBA00023136"/>
    </source>
</evidence>
<keyword evidence="5" id="KW-0130">Cell adhesion</keyword>
<keyword evidence="7" id="KW-0472">Membrane</keyword>
<dbReference type="InterPro" id="IPR003599">
    <property type="entry name" value="Ig_sub"/>
</dbReference>
<dbReference type="GO" id="GO:0005886">
    <property type="term" value="C:plasma membrane"/>
    <property type="evidence" value="ECO:0007669"/>
    <property type="project" value="UniProtKB-SubCell"/>
</dbReference>
<feature type="domain" description="Ig-like" evidence="11">
    <location>
        <begin position="297"/>
        <end position="405"/>
    </location>
</feature>
<dbReference type="InterPro" id="IPR036116">
    <property type="entry name" value="FN3_sf"/>
</dbReference>
<dbReference type="SUPFAM" id="SSF48726">
    <property type="entry name" value="Immunoglobulin"/>
    <property type="match status" value="7"/>
</dbReference>
<dbReference type="PROSITE" id="PS50835">
    <property type="entry name" value="IG_LIKE"/>
    <property type="match status" value="7"/>
</dbReference>
<dbReference type="CDD" id="cd00063">
    <property type="entry name" value="FN3"/>
    <property type="match status" value="5"/>
</dbReference>
<dbReference type="EMBL" id="CAJPEX010004173">
    <property type="protein sequence ID" value="CAG0922836.1"/>
    <property type="molecule type" value="Genomic_DNA"/>
</dbReference>
<sequence length="1573" mass="170138">MIDQTIGEATAVSMKCSASGRPTPTIQWALNGFPLKEIPDQLSRYMTGQYVTVHGIVVSHVNISAATSREGGIYSCAAVNSAGNTVHSAHLRVYGPPVIRDMPAQTAVVGKDFSVSCPVGGHPIHNITWRKETSSEGNLKEDGRFVLHPNGTLTVRFVQKSDGGKYVCKAFGLRGQFAENSVHITPAEPPNLASLSVDPELKTGDRATLNCVVKGGDSPMELRWSRDGVAVDAGALLPVLPAAATSSALVHRIDDFTSILVIRNITTAHAGNYSCQALNRAGVDTRTVTLLVNGMEPQIGLFSFGDNLKEGQRVQVLCHVNQGDSPVRILWYRDQTVPPSTSQQQGMVMRQVLPTHDDSISIQALDGYSARLIIPDLKITHAGNYSCEAINQVGAAKLTAQLVVSVPPRWTSEPQGEKSGLLGHRIILDCGSEAFPEPIVVWKRYKAGELDQFQEIQTISLEHSSEASWVHLKNQSLLTPALSKAHEGRYMCRVDNGIGSPLIRNFFVQVRAPPVLDETYGVKEGKFSFRLGDEGSLTCVATGDPPLSISWYVRGIKVSANSNQIFADPVTKRIKVSSSTRDSSTTSKLTIKGIELSDSGIYRCEADNPFGRTDRTLEISVLDAPGSPQNVTVESISSRGFFVRWRSPERNGNSFITKYHICLEHKISEPPAAAPTNLTADAISSRQIRIFYSLPDKSTWNGALLGIYAGIKLSSGPGIFNFTVLPMKASSSSSSSVTTGYHHEFTFDSLKPFTDYEIALRLFNGQGSGPLSSSARASTLEDGPEVPPQTVSCAPVSSTKVLISWNKIPSKLANGVLMGYEIVYTQADLVWKDESSKLRQKVGAAARESVVESLKKYSNYSFEVLGFTRAGGGPASVPVFCSTFEDKPGPPRGLLVKKLSPDTVIIAWEEPEKSNGVIQGYKVYLDPDPQSHSRGMHSVSSSSRYLQVGIGTRKTFDVYVAGVTSAGEGSSSPVVKFHTKDDGVPAAIYSFGGPRKVKVGTDLELACAHVGQEKLTLSWQFEPEGGLGFRPVLAHRSSDGLPWNEAHNAGIGAQGTLFLRPVQPGNAGTYKCTVSNDLATDSINYSVVVLEPPKPPMIAAVEEVSEGRVKVTWTPPVSNPDSVPPITAYQIFYRPSKPNHATKAVTVSGSTTNMVLKNLTCGTPYLVHAKAVNEIGASEKSAASHVQMSGNLPASPDAETAVVLNESDTVLVLKEWTARGCPILFFSVAYRLLGSNDWIIVASKVEPNETEFRLRGLNPNLEYEVKATAHSAPGQVVSVFRIGPEAFDKHADSSERLFAPFPVEIFSDPVVLVPVVGSLITMIIVGTGVCCFVRCQPDMSLPVQKRLETNSNNPDFSYHQQRSGSSGHQQTAGRMKPDEEISPYAVFEMNQRGDPGTATLNNASRAGRRIVAVDTTGTMGRSRRSVPEMNHMMGQCDVQVADVASSGGYSIPFATSRDSALASSLDTLRVLEDGSSNSATRKLTHCRDPNAPPRSKKNKQRNDQQPQEFDPPPGFEDDVTPGCPIMNPEDSENFTIRHMPEPKKNRGSWKKKEGGGEQQAKMALLKDNFTISV</sequence>
<keyword evidence="8" id="KW-1015">Disulfide bond</keyword>
<dbReference type="InterPro" id="IPR003598">
    <property type="entry name" value="Ig_sub2"/>
</dbReference>
<dbReference type="Pfam" id="PF07679">
    <property type="entry name" value="I-set"/>
    <property type="match status" value="2"/>
</dbReference>
<dbReference type="Proteomes" id="UP000678499">
    <property type="component" value="Unassembled WGS sequence"/>
</dbReference>
<reference evidence="13" key="1">
    <citation type="submission" date="2020-11" db="EMBL/GenBank/DDBJ databases">
        <authorList>
            <person name="Tran Van P."/>
        </authorList>
    </citation>
    <scope>NUCLEOTIDE SEQUENCE</scope>
</reference>
<evidence type="ECO:0000256" key="2">
    <source>
        <dbReference type="ARBA" id="ARBA00022692"/>
    </source>
</evidence>
<dbReference type="SMART" id="SM00060">
    <property type="entry name" value="FN3"/>
    <property type="match status" value="5"/>
</dbReference>
<dbReference type="OrthoDB" id="6380591at2759"/>
<dbReference type="GO" id="GO:0009653">
    <property type="term" value="P:anatomical structure morphogenesis"/>
    <property type="evidence" value="ECO:0007669"/>
    <property type="project" value="UniProtKB-ARBA"/>
</dbReference>
<feature type="domain" description="Ig-like" evidence="11">
    <location>
        <begin position="513"/>
        <end position="620"/>
    </location>
</feature>
<dbReference type="InterPro" id="IPR056754">
    <property type="entry name" value="DSCAM/DSCAML_C"/>
</dbReference>
<dbReference type="Pfam" id="PF13927">
    <property type="entry name" value="Ig_3"/>
    <property type="match status" value="3"/>
</dbReference>
<dbReference type="Pfam" id="PF25059">
    <property type="entry name" value="FN3_DSCAM-DSCAML_C"/>
    <property type="match status" value="1"/>
</dbReference>
<proteinExistence type="predicted"/>
<feature type="compositionally biased region" description="Low complexity" evidence="10">
    <location>
        <begin position="1357"/>
        <end position="1370"/>
    </location>
</feature>
<evidence type="ECO:0000256" key="10">
    <source>
        <dbReference type="SAM" id="MobiDB-lite"/>
    </source>
</evidence>
<feature type="domain" description="Ig-like" evidence="11">
    <location>
        <begin position="985"/>
        <end position="1088"/>
    </location>
</feature>
<keyword evidence="2" id="KW-0812">Transmembrane</keyword>
<evidence type="ECO:0000256" key="3">
    <source>
        <dbReference type="ARBA" id="ARBA00022729"/>
    </source>
</evidence>
<feature type="domain" description="Ig-like" evidence="11">
    <location>
        <begin position="190"/>
        <end position="289"/>
    </location>
</feature>
<dbReference type="SUPFAM" id="SSF49265">
    <property type="entry name" value="Fibronectin type III"/>
    <property type="match status" value="4"/>
</dbReference>
<feature type="domain" description="Fibronectin type-III" evidence="12">
    <location>
        <begin position="890"/>
        <end position="982"/>
    </location>
</feature>
<dbReference type="PROSITE" id="PS50853">
    <property type="entry name" value="FN3"/>
    <property type="match status" value="5"/>
</dbReference>
<keyword evidence="9" id="KW-0393">Immunoglobulin domain</keyword>
<feature type="domain" description="Fibronectin type-III" evidence="12">
    <location>
        <begin position="1092"/>
        <end position="1191"/>
    </location>
</feature>
<dbReference type="PANTHER" id="PTHR44170">
    <property type="entry name" value="PROTEIN SIDEKICK"/>
    <property type="match status" value="1"/>
</dbReference>
<dbReference type="CDD" id="cd00096">
    <property type="entry name" value="Ig"/>
    <property type="match status" value="1"/>
</dbReference>
<feature type="domain" description="Fibronectin type-III" evidence="12">
    <location>
        <begin position="1195"/>
        <end position="1285"/>
    </location>
</feature>
<dbReference type="Pfam" id="PF00047">
    <property type="entry name" value="ig"/>
    <property type="match status" value="1"/>
</dbReference>
<evidence type="ECO:0000256" key="8">
    <source>
        <dbReference type="ARBA" id="ARBA00023157"/>
    </source>
</evidence>
<feature type="compositionally biased region" description="Basic and acidic residues" evidence="10">
    <location>
        <begin position="1538"/>
        <end position="1555"/>
    </location>
</feature>
<evidence type="ECO:0000256" key="4">
    <source>
        <dbReference type="ARBA" id="ARBA00022737"/>
    </source>
</evidence>
<dbReference type="Gene3D" id="2.60.40.10">
    <property type="entry name" value="Immunoglobulins"/>
    <property type="match status" value="13"/>
</dbReference>
<evidence type="ECO:0000256" key="9">
    <source>
        <dbReference type="ARBA" id="ARBA00023319"/>
    </source>
</evidence>
<evidence type="ECO:0000256" key="6">
    <source>
        <dbReference type="ARBA" id="ARBA00022989"/>
    </source>
</evidence>
<keyword evidence="4" id="KW-0677">Repeat</keyword>
<keyword evidence="14" id="KW-1185">Reference proteome</keyword>
<dbReference type="InterPro" id="IPR013151">
    <property type="entry name" value="Immunoglobulin_dom"/>
</dbReference>
<evidence type="ECO:0000313" key="14">
    <source>
        <dbReference type="Proteomes" id="UP000678499"/>
    </source>
</evidence>
<dbReference type="GO" id="GO:0098609">
    <property type="term" value="P:cell-cell adhesion"/>
    <property type="evidence" value="ECO:0007669"/>
    <property type="project" value="TreeGrafter"/>
</dbReference>
<dbReference type="InterPro" id="IPR003961">
    <property type="entry name" value="FN3_dom"/>
</dbReference>
<dbReference type="FunFam" id="2.60.40.10:FF:000017">
    <property type="entry name" value="Down syndrome cell adhesion molecule b"/>
    <property type="match status" value="2"/>
</dbReference>
<comment type="subcellular location">
    <subcellularLocation>
        <location evidence="1">Membrane</location>
        <topology evidence="1">Single-pass membrane protein</topology>
    </subcellularLocation>
</comment>
<dbReference type="GO" id="GO:0030154">
    <property type="term" value="P:cell differentiation"/>
    <property type="evidence" value="ECO:0007669"/>
    <property type="project" value="UniProtKB-ARBA"/>
</dbReference>
<feature type="domain" description="Fibronectin type-III" evidence="12">
    <location>
        <begin position="787"/>
        <end position="886"/>
    </location>
</feature>
<gene>
    <name evidence="13" type="ORF">NMOB1V02_LOCUS10305</name>
</gene>
<feature type="region of interest" description="Disordered" evidence="10">
    <location>
        <begin position="1347"/>
        <end position="1377"/>
    </location>
</feature>
<dbReference type="PANTHER" id="PTHR44170:SF6">
    <property type="entry name" value="CONTACTIN"/>
    <property type="match status" value="1"/>
</dbReference>